<dbReference type="InterPro" id="IPR010662">
    <property type="entry name" value="RBBP9/YdeN"/>
</dbReference>
<dbReference type="PANTHER" id="PTHR15394:SF3">
    <property type="entry name" value="SERINE HYDROLASE RBBP9"/>
    <property type="match status" value="1"/>
</dbReference>
<dbReference type="Gene3D" id="3.40.50.1820">
    <property type="entry name" value="alpha/beta hydrolase"/>
    <property type="match status" value="1"/>
</dbReference>
<evidence type="ECO:0000313" key="1">
    <source>
        <dbReference type="EMBL" id="KAB7885218.1"/>
    </source>
</evidence>
<proteinExistence type="predicted"/>
<dbReference type="Pfam" id="PF06821">
    <property type="entry name" value="Ser_hydrolase"/>
    <property type="match status" value="1"/>
</dbReference>
<dbReference type="Proteomes" id="UP000461010">
    <property type="component" value="Unassembled WGS sequence"/>
</dbReference>
<dbReference type="EMBL" id="WFKK01000062">
    <property type="protein sequence ID" value="KAB7885218.1"/>
    <property type="molecule type" value="Genomic_DNA"/>
</dbReference>
<evidence type="ECO:0000313" key="3">
    <source>
        <dbReference type="Proteomes" id="UP000461010"/>
    </source>
</evidence>
<dbReference type="Proteomes" id="UP000472839">
    <property type="component" value="Unassembled WGS sequence"/>
</dbReference>
<dbReference type="RefSeq" id="WP_152188303.1">
    <property type="nucleotide sequence ID" value="NZ_WFKI01000010.1"/>
</dbReference>
<keyword evidence="1" id="KW-0378">Hydrolase</keyword>
<evidence type="ECO:0000313" key="4">
    <source>
        <dbReference type="Proteomes" id="UP000472839"/>
    </source>
</evidence>
<name>A0A6L4WP16_9BACT</name>
<sequence>MSKRVLILHGLGGSDYPHWQACLAADLIKQHYTVSFPVMPSRDNPKLDEWKECLKKELAHFNPDIVICHSLANVLWFHTCDELDISLEKLMLVAPVSRSRVVEAASTFYPYPIAKDLKAKDIIMLASTNDPYMSEEEALDLKEELNVEINVLKNAGHINADSGFGSHDFTLDWLRK</sequence>
<evidence type="ECO:0000313" key="2">
    <source>
        <dbReference type="EMBL" id="KAB7892433.1"/>
    </source>
</evidence>
<protein>
    <submittedName>
        <fullName evidence="1">Serine hydrolase family protein</fullName>
    </submittedName>
</protein>
<dbReference type="EMBL" id="WFKJ01000005">
    <property type="protein sequence ID" value="KAB7892433.1"/>
    <property type="molecule type" value="Genomic_DNA"/>
</dbReference>
<accession>A0A6L4WP16</accession>
<dbReference type="InterPro" id="IPR029058">
    <property type="entry name" value="AB_hydrolase_fold"/>
</dbReference>
<reference evidence="3 4" key="1">
    <citation type="submission" date="2019-10" db="EMBL/GenBank/DDBJ databases">
        <title>Poseidonibacter ostreae sp. nov., isolated from the gut of the Ostrea denselamellosa.</title>
        <authorList>
            <person name="Choi A."/>
        </authorList>
    </citation>
    <scope>NUCLEOTIDE SEQUENCE [LARGE SCALE GENOMIC DNA]</scope>
    <source>
        <strain evidence="1 4">SJOD-M-33</strain>
        <strain evidence="2 3">SJOD-M-5</strain>
    </source>
</reference>
<dbReference type="GO" id="GO:0016787">
    <property type="term" value="F:hydrolase activity"/>
    <property type="evidence" value="ECO:0007669"/>
    <property type="project" value="UniProtKB-KW"/>
</dbReference>
<organism evidence="1 4">
    <name type="scientific">Poseidonibacter ostreae</name>
    <dbReference type="NCBI Taxonomy" id="2654171"/>
    <lineage>
        <taxon>Bacteria</taxon>
        <taxon>Pseudomonadati</taxon>
        <taxon>Campylobacterota</taxon>
        <taxon>Epsilonproteobacteria</taxon>
        <taxon>Campylobacterales</taxon>
        <taxon>Arcobacteraceae</taxon>
        <taxon>Poseidonibacter</taxon>
    </lineage>
</organism>
<dbReference type="SUPFAM" id="SSF53474">
    <property type="entry name" value="alpha/beta-Hydrolases"/>
    <property type="match status" value="1"/>
</dbReference>
<dbReference type="AlphaFoldDB" id="A0A6L4WP16"/>
<gene>
    <name evidence="2" type="ORF">GBG18_03100</name>
    <name evidence="1" type="ORF">GBG19_14500</name>
</gene>
<dbReference type="PANTHER" id="PTHR15394">
    <property type="entry name" value="SERINE HYDROLASE RBBP9"/>
    <property type="match status" value="1"/>
</dbReference>
<keyword evidence="3" id="KW-1185">Reference proteome</keyword>
<comment type="caution">
    <text evidence="1">The sequence shown here is derived from an EMBL/GenBank/DDBJ whole genome shotgun (WGS) entry which is preliminary data.</text>
</comment>